<evidence type="ECO:0000256" key="2">
    <source>
        <dbReference type="ARBA" id="ARBA00023125"/>
    </source>
</evidence>
<evidence type="ECO:0000256" key="3">
    <source>
        <dbReference type="ARBA" id="ARBA00023163"/>
    </source>
</evidence>
<dbReference type="GeneID" id="95388297"/>
<name>A0A7W5Y9J4_9ACTN</name>
<keyword evidence="2 4" id="KW-0238">DNA-binding</keyword>
<accession>A0A7W5Y9J4</accession>
<dbReference type="PANTHER" id="PTHR30055:SF234">
    <property type="entry name" value="HTH-TYPE TRANSCRIPTIONAL REGULATOR BETI"/>
    <property type="match status" value="1"/>
</dbReference>
<evidence type="ECO:0000256" key="1">
    <source>
        <dbReference type="ARBA" id="ARBA00023015"/>
    </source>
</evidence>
<keyword evidence="1" id="KW-0805">Transcription regulation</keyword>
<dbReference type="AlphaFoldDB" id="A0A7W5Y9J4"/>
<dbReference type="Proteomes" id="UP000579945">
    <property type="component" value="Unassembled WGS sequence"/>
</dbReference>
<evidence type="ECO:0000313" key="7">
    <source>
        <dbReference type="Proteomes" id="UP000579945"/>
    </source>
</evidence>
<dbReference type="EMBL" id="JACIBV010000001">
    <property type="protein sequence ID" value="MBB3725903.1"/>
    <property type="molecule type" value="Genomic_DNA"/>
</dbReference>
<dbReference type="PRINTS" id="PR00455">
    <property type="entry name" value="HTHTETR"/>
</dbReference>
<feature type="DNA-binding region" description="H-T-H motif" evidence="4">
    <location>
        <begin position="47"/>
        <end position="66"/>
    </location>
</feature>
<dbReference type="Gene3D" id="1.10.10.60">
    <property type="entry name" value="Homeodomain-like"/>
    <property type="match status" value="1"/>
</dbReference>
<keyword evidence="3" id="KW-0804">Transcription</keyword>
<keyword evidence="7" id="KW-1185">Reference proteome</keyword>
<evidence type="ECO:0000259" key="5">
    <source>
        <dbReference type="PROSITE" id="PS50977"/>
    </source>
</evidence>
<dbReference type="SUPFAM" id="SSF46689">
    <property type="entry name" value="Homeodomain-like"/>
    <property type="match status" value="1"/>
</dbReference>
<dbReference type="InterPro" id="IPR050109">
    <property type="entry name" value="HTH-type_TetR-like_transc_reg"/>
</dbReference>
<dbReference type="GO" id="GO:0000976">
    <property type="term" value="F:transcription cis-regulatory region binding"/>
    <property type="evidence" value="ECO:0007669"/>
    <property type="project" value="TreeGrafter"/>
</dbReference>
<evidence type="ECO:0000313" key="6">
    <source>
        <dbReference type="EMBL" id="MBB3725903.1"/>
    </source>
</evidence>
<organism evidence="6 7">
    <name type="scientific">Nonomuraea dietziae</name>
    <dbReference type="NCBI Taxonomy" id="65515"/>
    <lineage>
        <taxon>Bacteria</taxon>
        <taxon>Bacillati</taxon>
        <taxon>Actinomycetota</taxon>
        <taxon>Actinomycetes</taxon>
        <taxon>Streptosporangiales</taxon>
        <taxon>Streptosporangiaceae</taxon>
        <taxon>Nonomuraea</taxon>
    </lineage>
</organism>
<gene>
    <name evidence="6" type="ORF">FHR33_001763</name>
</gene>
<dbReference type="Pfam" id="PF00440">
    <property type="entry name" value="TetR_N"/>
    <property type="match status" value="1"/>
</dbReference>
<dbReference type="InterPro" id="IPR009057">
    <property type="entry name" value="Homeodomain-like_sf"/>
</dbReference>
<dbReference type="SUPFAM" id="SSF48498">
    <property type="entry name" value="Tetracyclin repressor-like, C-terminal domain"/>
    <property type="match status" value="1"/>
</dbReference>
<dbReference type="InterPro" id="IPR001647">
    <property type="entry name" value="HTH_TetR"/>
</dbReference>
<sequence>MSAKPSTESRPDFTQLRALPRERWPRREQILCEAASLFAQRGYHGTSTRDIAEALGIRQPSLYNHYPSKLAILQDLCAYDIGVPEERVRWLAGAEASASARLYAAVSLDVEYCLEAPIDMRGLPDDLIREPGLESWNRRLRAWYGTVRALVREGVEEGELAPIDPEFARQAIWGVEWEVIRVSHGGRRRRAGSRPDDTATFLLRGLLADPGRVGEVRRAAAEVIAAYRAAT</sequence>
<dbReference type="Gene3D" id="1.10.357.10">
    <property type="entry name" value="Tetracycline Repressor, domain 2"/>
    <property type="match status" value="1"/>
</dbReference>
<comment type="caution">
    <text evidence="6">The sequence shown here is derived from an EMBL/GenBank/DDBJ whole genome shotgun (WGS) entry which is preliminary data.</text>
</comment>
<protein>
    <submittedName>
        <fullName evidence="6">AcrR family transcriptional regulator</fullName>
    </submittedName>
</protein>
<dbReference type="PANTHER" id="PTHR30055">
    <property type="entry name" value="HTH-TYPE TRANSCRIPTIONAL REGULATOR RUTR"/>
    <property type="match status" value="1"/>
</dbReference>
<dbReference type="RefSeq" id="WP_183645433.1">
    <property type="nucleotide sequence ID" value="NZ_JACIBV010000001.1"/>
</dbReference>
<reference evidence="6 7" key="1">
    <citation type="submission" date="2020-08" db="EMBL/GenBank/DDBJ databases">
        <title>Sequencing the genomes of 1000 actinobacteria strains.</title>
        <authorList>
            <person name="Klenk H.-P."/>
        </authorList>
    </citation>
    <scope>NUCLEOTIDE SEQUENCE [LARGE SCALE GENOMIC DNA]</scope>
    <source>
        <strain evidence="6 7">DSM 44320</strain>
    </source>
</reference>
<dbReference type="GO" id="GO:0003700">
    <property type="term" value="F:DNA-binding transcription factor activity"/>
    <property type="evidence" value="ECO:0007669"/>
    <property type="project" value="TreeGrafter"/>
</dbReference>
<evidence type="ECO:0000256" key="4">
    <source>
        <dbReference type="PROSITE-ProRule" id="PRU00335"/>
    </source>
</evidence>
<dbReference type="PROSITE" id="PS50977">
    <property type="entry name" value="HTH_TETR_2"/>
    <property type="match status" value="1"/>
</dbReference>
<proteinExistence type="predicted"/>
<dbReference type="InterPro" id="IPR036271">
    <property type="entry name" value="Tet_transcr_reg_TetR-rel_C_sf"/>
</dbReference>
<feature type="domain" description="HTH tetR-type" evidence="5">
    <location>
        <begin position="24"/>
        <end position="84"/>
    </location>
</feature>